<dbReference type="SUPFAM" id="SSF46785">
    <property type="entry name" value="Winged helix' DNA-binding domain"/>
    <property type="match status" value="1"/>
</dbReference>
<dbReference type="InterPro" id="IPR050871">
    <property type="entry name" value="26S_Proteasome/COP9_Components"/>
</dbReference>
<dbReference type="InterPro" id="IPR000717">
    <property type="entry name" value="PCI_dom"/>
</dbReference>
<protein>
    <submittedName>
        <fullName evidence="2">Putative COP9 signalosome complex subunit 2</fullName>
    </submittedName>
</protein>
<dbReference type="SMART" id="SM00088">
    <property type="entry name" value="PINT"/>
    <property type="match status" value="1"/>
</dbReference>
<gene>
    <name evidence="2" type="ORF">TCIL3000_3_1380</name>
</gene>
<dbReference type="InterPro" id="IPR036390">
    <property type="entry name" value="WH_DNA-bd_sf"/>
</dbReference>
<evidence type="ECO:0000259" key="1">
    <source>
        <dbReference type="PROSITE" id="PS50250"/>
    </source>
</evidence>
<feature type="non-terminal residue" evidence="2">
    <location>
        <position position="1"/>
    </location>
</feature>
<name>G0UK06_TRYCI</name>
<feature type="domain" description="PCI" evidence="1">
    <location>
        <begin position="1"/>
        <end position="108"/>
    </location>
</feature>
<organism evidence="2">
    <name type="scientific">Trypanosoma congolense (strain IL3000)</name>
    <dbReference type="NCBI Taxonomy" id="1068625"/>
    <lineage>
        <taxon>Eukaryota</taxon>
        <taxon>Discoba</taxon>
        <taxon>Euglenozoa</taxon>
        <taxon>Kinetoplastea</taxon>
        <taxon>Metakinetoplastina</taxon>
        <taxon>Trypanosomatida</taxon>
        <taxon>Trypanosomatidae</taxon>
        <taxon>Trypanosoma</taxon>
        <taxon>Nannomonas</taxon>
    </lineage>
</organism>
<evidence type="ECO:0000313" key="2">
    <source>
        <dbReference type="EMBL" id="CCC89711.1"/>
    </source>
</evidence>
<proteinExistence type="predicted"/>
<dbReference type="VEuPathDB" id="TriTrypDB:TcIL3000_3_1380"/>
<dbReference type="PROSITE" id="PS50250">
    <property type="entry name" value="PCI"/>
    <property type="match status" value="1"/>
</dbReference>
<dbReference type="PANTHER" id="PTHR10678">
    <property type="entry name" value="26S PROTEASOME NON-ATPASE REGULATORY SUBUNIT 11/COP9 SIGNALOSOME COMPLEX SUBUNIT 2"/>
    <property type="match status" value="1"/>
</dbReference>
<dbReference type="AlphaFoldDB" id="G0UK06"/>
<reference evidence="2" key="1">
    <citation type="journal article" date="2012" name="Proc. Natl. Acad. Sci. U.S.A.">
        <title>Antigenic diversity is generated by distinct evolutionary mechanisms in African trypanosome species.</title>
        <authorList>
            <person name="Jackson A.P."/>
            <person name="Berry A."/>
            <person name="Aslett M."/>
            <person name="Allison H.C."/>
            <person name="Burton P."/>
            <person name="Vavrova-Anderson J."/>
            <person name="Brown R."/>
            <person name="Browne H."/>
            <person name="Corton N."/>
            <person name="Hauser H."/>
            <person name="Gamble J."/>
            <person name="Gilderthorp R."/>
            <person name="Marcello L."/>
            <person name="McQuillan J."/>
            <person name="Otto T.D."/>
            <person name="Quail M.A."/>
            <person name="Sanders M.J."/>
            <person name="van Tonder A."/>
            <person name="Ginger M.L."/>
            <person name="Field M.C."/>
            <person name="Barry J.D."/>
            <person name="Hertz-Fowler C."/>
            <person name="Berriman M."/>
        </authorList>
    </citation>
    <scope>NUCLEOTIDE SEQUENCE</scope>
    <source>
        <strain evidence="2">IL3000</strain>
    </source>
</reference>
<dbReference type="EMBL" id="HE575316">
    <property type="protein sequence ID" value="CCC89711.1"/>
    <property type="molecule type" value="Genomic_DNA"/>
</dbReference>
<dbReference type="Gene3D" id="1.25.40.570">
    <property type="match status" value="1"/>
</dbReference>
<sequence length="141" mass="16115">LPFARLMRAYTRNDVHGFLSTMELDSQSFESEPSIPICLDLLLEKLRLRALVAFSIPYERLCVRRLQDVLHADKEEVERLCLRAMSDGMLNAAFDSEKGVVTMRKKAATQPRKEQLLALNHWATTLHELGKQVMGELGYNP</sequence>
<dbReference type="Pfam" id="PF01399">
    <property type="entry name" value="PCI"/>
    <property type="match status" value="1"/>
</dbReference>
<accession>G0UK06</accession>